<dbReference type="Pfam" id="PF01551">
    <property type="entry name" value="Peptidase_M23"/>
    <property type="match status" value="1"/>
</dbReference>
<keyword evidence="2" id="KW-0812">Transmembrane</keyword>
<dbReference type="SMART" id="SM01208">
    <property type="entry name" value="G5"/>
    <property type="match status" value="1"/>
</dbReference>
<sequence>MKGSNDVSWIKNIQKSITRFIHPNEHEDEDDNNSKGSRFIRSIWSQVQTKNKGKKWWLVTTTGIVITIGLVFAGNEYVNANKIAYYNVYVGDEVIGSIDNPNQIEQLYSRKRQEYQNKYPNVEMTLYTENITTEAEVAFKAEVNSEATLKRLDGMLSAEAEGVELKVDGKVIGIVKDQETVDDILEQLAQQYLPEGAKQQLQVKQMSSSVTASTVSTAQAPESSVKSVKIVEEVAVTPTTVDPEQVLSVEDVTALLSKSNEAPIVYTIKEGDTLGSIVQKYGITEKQVYLNNPDIKEKYLQIGDTLTLTVPKLPITVTTVEQVAEEIVTAPQIEIRKTEELEAGKSKVVRPGQEGLKVMEYIVTKENGQVIDEQWLGQEVIKESVTEVVLQGTKIAGQGSGQFAWPVSGATISSTYGSRWGRSHKGIDIVSGNRTIMASDEGVVTFTGNISGYGKAVVIDHSNGYTTLYGHLSSISVNQGQTIEKGSSIGVMGNTGRSTGTHLHFEIKKNDVAQNPMKYLN</sequence>
<dbReference type="GO" id="GO:0004222">
    <property type="term" value="F:metalloendopeptidase activity"/>
    <property type="evidence" value="ECO:0007669"/>
    <property type="project" value="TreeGrafter"/>
</dbReference>
<dbReference type="PROSITE" id="PS51782">
    <property type="entry name" value="LYSM"/>
    <property type="match status" value="1"/>
</dbReference>
<dbReference type="Pfam" id="PF07501">
    <property type="entry name" value="G5"/>
    <property type="match status" value="1"/>
</dbReference>
<dbReference type="SUPFAM" id="SSF54106">
    <property type="entry name" value="LysM domain"/>
    <property type="match status" value="1"/>
</dbReference>
<dbReference type="KEGG" id="pcx:LPB68_12135"/>
<dbReference type="InterPro" id="IPR036779">
    <property type="entry name" value="LysM_dom_sf"/>
</dbReference>
<evidence type="ECO:0008006" key="7">
    <source>
        <dbReference type="Google" id="ProtNLM"/>
    </source>
</evidence>
<evidence type="ECO:0000313" key="5">
    <source>
        <dbReference type="EMBL" id="OAB72022.1"/>
    </source>
</evidence>
<dbReference type="CDD" id="cd12797">
    <property type="entry name" value="M23_peptidase"/>
    <property type="match status" value="1"/>
</dbReference>
<keyword evidence="2" id="KW-1133">Transmembrane helix</keyword>
<dbReference type="InterPro" id="IPR050570">
    <property type="entry name" value="Cell_wall_metabolism_enzyme"/>
</dbReference>
<dbReference type="Gene3D" id="2.20.230.10">
    <property type="entry name" value="Resuscitation-promoting factor rpfb"/>
    <property type="match status" value="1"/>
</dbReference>
<dbReference type="InterPro" id="IPR018392">
    <property type="entry name" value="LysM"/>
</dbReference>
<evidence type="ECO:0000259" key="3">
    <source>
        <dbReference type="PROSITE" id="PS51109"/>
    </source>
</evidence>
<dbReference type="PANTHER" id="PTHR21666:SF270">
    <property type="entry name" value="MUREIN HYDROLASE ACTIVATOR ENVC"/>
    <property type="match status" value="1"/>
</dbReference>
<dbReference type="SMART" id="SM00257">
    <property type="entry name" value="LysM"/>
    <property type="match status" value="1"/>
</dbReference>
<gene>
    <name evidence="5" type="ORF">PNBC_18755</name>
</gene>
<dbReference type="PROSITE" id="PS51109">
    <property type="entry name" value="G5"/>
    <property type="match status" value="1"/>
</dbReference>
<dbReference type="AlphaFoldDB" id="A0A167BFD6"/>
<organism evidence="5 6">
    <name type="scientific">Paenibacillus crassostreae</name>
    <dbReference type="NCBI Taxonomy" id="1763538"/>
    <lineage>
        <taxon>Bacteria</taxon>
        <taxon>Bacillati</taxon>
        <taxon>Bacillota</taxon>
        <taxon>Bacilli</taxon>
        <taxon>Bacillales</taxon>
        <taxon>Paenibacillaceae</taxon>
        <taxon>Paenibacillus</taxon>
    </lineage>
</organism>
<comment type="caution">
    <text evidence="5">The sequence shown here is derived from an EMBL/GenBank/DDBJ whole genome shotgun (WGS) entry which is preliminary data.</text>
</comment>
<dbReference type="Proteomes" id="UP000077134">
    <property type="component" value="Unassembled WGS sequence"/>
</dbReference>
<dbReference type="InterPro" id="IPR016047">
    <property type="entry name" value="M23ase_b-sheet_dom"/>
</dbReference>
<name>A0A167BFD6_9BACL</name>
<dbReference type="Pfam" id="PF01476">
    <property type="entry name" value="LysM"/>
    <property type="match status" value="1"/>
</dbReference>
<evidence type="ECO:0000259" key="4">
    <source>
        <dbReference type="PROSITE" id="PS51782"/>
    </source>
</evidence>
<evidence type="ECO:0000256" key="2">
    <source>
        <dbReference type="SAM" id="Phobius"/>
    </source>
</evidence>
<dbReference type="SUPFAM" id="SSF51261">
    <property type="entry name" value="Duplicated hybrid motif"/>
    <property type="match status" value="1"/>
</dbReference>
<dbReference type="Gene3D" id="2.70.70.10">
    <property type="entry name" value="Glucose Permease (Domain IIA)"/>
    <property type="match status" value="1"/>
</dbReference>
<feature type="domain" description="LysM" evidence="4">
    <location>
        <begin position="264"/>
        <end position="308"/>
    </location>
</feature>
<protein>
    <recommendedName>
        <fullName evidence="7">Peptidase</fullName>
    </recommendedName>
</protein>
<dbReference type="EMBL" id="LSFN01000036">
    <property type="protein sequence ID" value="OAB72022.1"/>
    <property type="molecule type" value="Genomic_DNA"/>
</dbReference>
<keyword evidence="1" id="KW-0732">Signal</keyword>
<keyword evidence="6" id="KW-1185">Reference proteome</keyword>
<reference evidence="5 6" key="1">
    <citation type="submission" date="2016-02" db="EMBL/GenBank/DDBJ databases">
        <title>Paenibacillus sp. LPB0068, isolated from Crassostrea gigas.</title>
        <authorList>
            <person name="Shin S.-K."/>
            <person name="Yi H."/>
        </authorList>
    </citation>
    <scope>NUCLEOTIDE SEQUENCE [LARGE SCALE GENOMIC DNA]</scope>
    <source>
        <strain evidence="5 6">LPB0068</strain>
    </source>
</reference>
<proteinExistence type="predicted"/>
<dbReference type="Gene3D" id="3.10.350.10">
    <property type="entry name" value="LysM domain"/>
    <property type="match status" value="1"/>
</dbReference>
<dbReference type="CDD" id="cd00118">
    <property type="entry name" value="LysM"/>
    <property type="match status" value="1"/>
</dbReference>
<dbReference type="STRING" id="1763538.LPB68_12135"/>
<feature type="transmembrane region" description="Helical" evidence="2">
    <location>
        <begin position="56"/>
        <end position="74"/>
    </location>
</feature>
<feature type="domain" description="G5" evidence="3">
    <location>
        <begin position="315"/>
        <end position="395"/>
    </location>
</feature>
<keyword evidence="2" id="KW-0472">Membrane</keyword>
<dbReference type="PANTHER" id="PTHR21666">
    <property type="entry name" value="PEPTIDASE-RELATED"/>
    <property type="match status" value="1"/>
</dbReference>
<dbReference type="InterPro" id="IPR011055">
    <property type="entry name" value="Dup_hybrid_motif"/>
</dbReference>
<dbReference type="InterPro" id="IPR011098">
    <property type="entry name" value="G5_dom"/>
</dbReference>
<evidence type="ECO:0000313" key="6">
    <source>
        <dbReference type="Proteomes" id="UP000077134"/>
    </source>
</evidence>
<evidence type="ECO:0000256" key="1">
    <source>
        <dbReference type="ARBA" id="ARBA00022729"/>
    </source>
</evidence>
<accession>A0A167BFD6</accession>